<keyword evidence="2" id="KW-1185">Reference proteome</keyword>
<reference evidence="2" key="1">
    <citation type="journal article" date="2014" name="Nat. Commun.">
        <title>Genomic adaptations of the halophilic Dead Sea filamentous fungus Eurotium rubrum.</title>
        <authorList>
            <person name="Kis-Papo T."/>
            <person name="Weig A.R."/>
            <person name="Riley R."/>
            <person name="Persoh D."/>
            <person name="Salamov A."/>
            <person name="Sun H."/>
            <person name="Lipzen A."/>
            <person name="Wasser S.P."/>
            <person name="Rambold G."/>
            <person name="Grigoriev I.V."/>
            <person name="Nevo E."/>
        </authorList>
    </citation>
    <scope>NUCLEOTIDE SEQUENCE [LARGE SCALE GENOMIC DNA]</scope>
    <source>
        <strain evidence="2">CBS 135680</strain>
    </source>
</reference>
<dbReference type="Proteomes" id="UP000019804">
    <property type="component" value="Unassembled WGS sequence"/>
</dbReference>
<evidence type="ECO:0000313" key="2">
    <source>
        <dbReference type="Proteomes" id="UP000019804"/>
    </source>
</evidence>
<dbReference type="RefSeq" id="XP_040635480.1">
    <property type="nucleotide sequence ID" value="XM_040778034.1"/>
</dbReference>
<dbReference type="AlphaFoldDB" id="A0A017S6I8"/>
<gene>
    <name evidence="1" type="ORF">EURHEDRAFT_227292</name>
</gene>
<dbReference type="GeneID" id="63693158"/>
<dbReference type="HOGENOM" id="CLU_1408458_0_0_1"/>
<organism evidence="1 2">
    <name type="scientific">Aspergillus ruber (strain CBS 135680)</name>
    <dbReference type="NCBI Taxonomy" id="1388766"/>
    <lineage>
        <taxon>Eukaryota</taxon>
        <taxon>Fungi</taxon>
        <taxon>Dikarya</taxon>
        <taxon>Ascomycota</taxon>
        <taxon>Pezizomycotina</taxon>
        <taxon>Eurotiomycetes</taxon>
        <taxon>Eurotiomycetidae</taxon>
        <taxon>Eurotiales</taxon>
        <taxon>Aspergillaceae</taxon>
        <taxon>Aspergillus</taxon>
        <taxon>Aspergillus subgen. Aspergillus</taxon>
    </lineage>
</organism>
<proteinExistence type="predicted"/>
<accession>A0A017S6I8</accession>
<dbReference type="EMBL" id="KK088441">
    <property type="protein sequence ID" value="EYE91790.1"/>
    <property type="molecule type" value="Genomic_DNA"/>
</dbReference>
<protein>
    <submittedName>
        <fullName evidence="1">Uncharacterized protein</fullName>
    </submittedName>
</protein>
<sequence length="193" mass="21821">MEPTITTKLKVINMGPTTLAVTPPIPYPICPTRQPPPIQRTESSVHWYARVTTTRPGVLYDLVLIIFNIIDSVITHTIRNILRSHLRNTSGDYQDKTTMTRTTANGQTGRYEWTMNDSTTKGGWWLDSGIRTEQIPEGFAVGPGGCIFFAFVLTEKKNSLALVRVRMRIAVARIRLGIITESHHERSEFDRPL</sequence>
<evidence type="ECO:0000313" key="1">
    <source>
        <dbReference type="EMBL" id="EYE91790.1"/>
    </source>
</evidence>
<name>A0A017S6I8_ASPRC</name>